<dbReference type="AlphaFoldDB" id="A0AAV6LPN2"/>
<evidence type="ECO:0000256" key="6">
    <source>
        <dbReference type="ARBA" id="ARBA00023136"/>
    </source>
</evidence>
<dbReference type="Pfam" id="PF08627">
    <property type="entry name" value="CRT-like"/>
    <property type="match status" value="1"/>
</dbReference>
<feature type="transmembrane region" description="Helical" evidence="8">
    <location>
        <begin position="320"/>
        <end position="342"/>
    </location>
</feature>
<feature type="region of interest" description="Disordered" evidence="7">
    <location>
        <begin position="189"/>
        <end position="214"/>
    </location>
</feature>
<dbReference type="Proteomes" id="UP000823749">
    <property type="component" value="Chromosome 1"/>
</dbReference>
<organism evidence="9 10">
    <name type="scientific">Rhododendron griersonianum</name>
    <dbReference type="NCBI Taxonomy" id="479676"/>
    <lineage>
        <taxon>Eukaryota</taxon>
        <taxon>Viridiplantae</taxon>
        <taxon>Streptophyta</taxon>
        <taxon>Embryophyta</taxon>
        <taxon>Tracheophyta</taxon>
        <taxon>Spermatophyta</taxon>
        <taxon>Magnoliopsida</taxon>
        <taxon>eudicotyledons</taxon>
        <taxon>Gunneridae</taxon>
        <taxon>Pentapetalae</taxon>
        <taxon>asterids</taxon>
        <taxon>Ericales</taxon>
        <taxon>Ericaceae</taxon>
        <taxon>Ericoideae</taxon>
        <taxon>Rhodoreae</taxon>
        <taxon>Rhododendron</taxon>
    </lineage>
</organism>
<comment type="similarity">
    <text evidence="2">Belongs to the CRT-like transporter family.</text>
</comment>
<keyword evidence="10" id="KW-1185">Reference proteome</keyword>
<evidence type="ECO:0000256" key="5">
    <source>
        <dbReference type="ARBA" id="ARBA00022989"/>
    </source>
</evidence>
<dbReference type="EMBL" id="JACTNZ010000001">
    <property type="protein sequence ID" value="KAG5566339.1"/>
    <property type="molecule type" value="Genomic_DNA"/>
</dbReference>
<protein>
    <submittedName>
        <fullName evidence="9">Uncharacterized protein</fullName>
    </submittedName>
</protein>
<evidence type="ECO:0000256" key="7">
    <source>
        <dbReference type="SAM" id="MobiDB-lite"/>
    </source>
</evidence>
<sequence length="591" mass="63513">MWPFSIGAFRLSYFLDTRKGELVRDEKNELRLHETERIRDSFSSGMSDGSEEELTKKTMAVEREKNSSNRRIMRGHLFLFFWNGIEFECFPIAFLLSIIAHHVGVSPPGNGENRRATGGDSGPAPGGRRKSLAASSARCGSRGEARPAVAAAAAVGRGDSEGRRRGEDQAVLIINSANKSYKYPYAAHHVGVSPPGNGENRRATGGDSGPAPGGRLKSLAAYSARCGSRGEARPAVATAAAVGRGDSEGRRRGEDQAVLIVRRRSMKQKLKHTSAWNELTPIFCSASFSRYVVVYFSILYIRYQAGIVTDEMLSLPKAPYLAVGLLEALGAASGMAAAAILSGAAIPILSQSFIVWQLILSYIFLGRRYRFNQLLGCLLVAVGVIVTVASGSSSGSLMEAGVFWSLLMIVSFLFQAADTVLKEIIFLNAAKQLKGRSVDLFVVNSFGSAFQALFICLLLPFLSKLWGIPFYQLPNYLKDGAACFLNYGTVSSGCDGAPLLPLLFVIVNMGFNISLLHLLKISSAVVSCLASTVSVPISVFLFTLPLPYLGVASSLPPGFVSGVVVLLLGMLIYVSKPLFRPSVALQPSSVN</sequence>
<feature type="transmembrane region" description="Helical" evidence="8">
    <location>
        <begin position="402"/>
        <end position="421"/>
    </location>
</feature>
<evidence type="ECO:0000313" key="9">
    <source>
        <dbReference type="EMBL" id="KAG5566339.1"/>
    </source>
</evidence>
<keyword evidence="5 8" id="KW-1133">Transmembrane helix</keyword>
<evidence type="ECO:0000256" key="3">
    <source>
        <dbReference type="ARBA" id="ARBA00022448"/>
    </source>
</evidence>
<feature type="transmembrane region" description="Helical" evidence="8">
    <location>
        <begin position="372"/>
        <end position="390"/>
    </location>
</feature>
<dbReference type="PANTHER" id="PTHR31326">
    <property type="entry name" value="PROTEIN CLT2, CHLOROPLASTIC"/>
    <property type="match status" value="1"/>
</dbReference>
<evidence type="ECO:0000313" key="10">
    <source>
        <dbReference type="Proteomes" id="UP000823749"/>
    </source>
</evidence>
<feature type="transmembrane region" description="Helical" evidence="8">
    <location>
        <begin position="77"/>
        <end position="100"/>
    </location>
</feature>
<feature type="region of interest" description="Disordered" evidence="7">
    <location>
        <begin position="41"/>
        <end position="62"/>
    </location>
</feature>
<feature type="transmembrane region" description="Helical" evidence="8">
    <location>
        <begin position="555"/>
        <end position="574"/>
    </location>
</feature>
<keyword evidence="4 8" id="KW-0812">Transmembrane</keyword>
<evidence type="ECO:0000256" key="8">
    <source>
        <dbReference type="SAM" id="Phobius"/>
    </source>
</evidence>
<dbReference type="InterPro" id="IPR013936">
    <property type="entry name" value="CRT-like"/>
</dbReference>
<evidence type="ECO:0000256" key="4">
    <source>
        <dbReference type="ARBA" id="ARBA00022692"/>
    </source>
</evidence>
<name>A0AAV6LPN2_9ERIC</name>
<proteinExistence type="inferred from homology"/>
<comment type="caution">
    <text evidence="9">The sequence shown here is derived from an EMBL/GenBank/DDBJ whole genome shotgun (WGS) entry which is preliminary data.</text>
</comment>
<evidence type="ECO:0000256" key="2">
    <source>
        <dbReference type="ARBA" id="ARBA00006690"/>
    </source>
</evidence>
<feature type="transmembrane region" description="Helical" evidence="8">
    <location>
        <begin position="441"/>
        <end position="462"/>
    </location>
</feature>
<reference evidence="9" key="1">
    <citation type="submission" date="2020-08" db="EMBL/GenBank/DDBJ databases">
        <title>Plant Genome Project.</title>
        <authorList>
            <person name="Zhang R.-G."/>
        </authorList>
    </citation>
    <scope>NUCLEOTIDE SEQUENCE</scope>
    <source>
        <strain evidence="9">WSP0</strain>
        <tissue evidence="9">Leaf</tissue>
    </source>
</reference>
<dbReference type="PANTHER" id="PTHR31326:SF3">
    <property type="entry name" value="PROTEIN CLT3, CHLOROPLASTIC"/>
    <property type="match status" value="1"/>
</dbReference>
<dbReference type="GO" id="GO:0016020">
    <property type="term" value="C:membrane"/>
    <property type="evidence" value="ECO:0007669"/>
    <property type="project" value="UniProtKB-SubCell"/>
</dbReference>
<keyword evidence="6 8" id="KW-0472">Membrane</keyword>
<evidence type="ECO:0000256" key="1">
    <source>
        <dbReference type="ARBA" id="ARBA00004141"/>
    </source>
</evidence>
<keyword evidence="3" id="KW-0813">Transport</keyword>
<feature type="transmembrane region" description="Helical" evidence="8">
    <location>
        <begin position="348"/>
        <end position="365"/>
    </location>
</feature>
<feature type="transmembrane region" description="Helical" evidence="8">
    <location>
        <begin position="288"/>
        <end position="308"/>
    </location>
</feature>
<dbReference type="SUPFAM" id="SSF103481">
    <property type="entry name" value="Multidrug resistance efflux transporter EmrE"/>
    <property type="match status" value="1"/>
</dbReference>
<feature type="transmembrane region" description="Helical" evidence="8">
    <location>
        <begin position="526"/>
        <end position="549"/>
    </location>
</feature>
<feature type="region of interest" description="Disordered" evidence="7">
    <location>
        <begin position="108"/>
        <end position="141"/>
    </location>
</feature>
<comment type="subcellular location">
    <subcellularLocation>
        <location evidence="1">Membrane</location>
        <topology evidence="1">Multi-pass membrane protein</topology>
    </subcellularLocation>
</comment>
<gene>
    <name evidence="9" type="ORF">RHGRI_002067</name>
</gene>
<dbReference type="InterPro" id="IPR037185">
    <property type="entry name" value="EmrE-like"/>
</dbReference>
<accession>A0AAV6LPN2</accession>
<feature type="compositionally biased region" description="Basic and acidic residues" evidence="7">
    <location>
        <begin position="53"/>
        <end position="62"/>
    </location>
</feature>
<feature type="transmembrane region" description="Helical" evidence="8">
    <location>
        <begin position="499"/>
        <end position="519"/>
    </location>
</feature>